<name>A0ABU5IXL0_9BACI</name>
<dbReference type="EMBL" id="JAXOFX010000004">
    <property type="protein sequence ID" value="MDZ5471847.1"/>
    <property type="molecule type" value="Genomic_DNA"/>
</dbReference>
<evidence type="ECO:0000313" key="3">
    <source>
        <dbReference type="EMBL" id="MDZ5471847.1"/>
    </source>
</evidence>
<dbReference type="InterPro" id="IPR024596">
    <property type="entry name" value="RNApol_su_b/EpuA"/>
</dbReference>
<proteinExistence type="predicted"/>
<feature type="region of interest" description="Disordered" evidence="1">
    <location>
        <begin position="1"/>
        <end position="32"/>
    </location>
</feature>
<protein>
    <submittedName>
        <fullName evidence="3">DNA-directed RNA polymerase subunit beta</fullName>
    </submittedName>
</protein>
<dbReference type="RefSeq" id="WP_322446138.1">
    <property type="nucleotide sequence ID" value="NZ_JAXOFX010000004.1"/>
</dbReference>
<evidence type="ECO:0000256" key="2">
    <source>
        <dbReference type="SAM" id="Phobius"/>
    </source>
</evidence>
<reference evidence="3 4" key="1">
    <citation type="submission" date="2023-11" db="EMBL/GenBank/DDBJ databases">
        <title>Bacillus jintuensis, isolated from a mudflat on the Beibu Gulf coast.</title>
        <authorList>
            <person name="Li M."/>
        </authorList>
    </citation>
    <scope>NUCLEOTIDE SEQUENCE [LARGE SCALE GENOMIC DNA]</scope>
    <source>
        <strain evidence="3 4">31A1R</strain>
    </source>
</reference>
<comment type="caution">
    <text evidence="3">The sequence shown here is derived from an EMBL/GenBank/DDBJ whole genome shotgun (WGS) entry which is preliminary data.</text>
</comment>
<dbReference type="Pfam" id="PF11772">
    <property type="entry name" value="EpuA"/>
    <property type="match status" value="1"/>
</dbReference>
<keyword evidence="3" id="KW-0804">Transcription</keyword>
<feature type="compositionally biased region" description="Basic and acidic residues" evidence="1">
    <location>
        <begin position="10"/>
        <end position="32"/>
    </location>
</feature>
<keyword evidence="4" id="KW-1185">Reference proteome</keyword>
<evidence type="ECO:0000256" key="1">
    <source>
        <dbReference type="SAM" id="MobiDB-lite"/>
    </source>
</evidence>
<dbReference type="GO" id="GO:0000428">
    <property type="term" value="C:DNA-directed RNA polymerase complex"/>
    <property type="evidence" value="ECO:0007669"/>
    <property type="project" value="UniProtKB-KW"/>
</dbReference>
<sequence>MSLNNNKEAAQTREQRKKERKEKREKEATLSDRRKKVRIRLLPIWLRVIIVAVLIVASTALGAVVGYSVMGDGTAKEVFNKSTWMHIVDLINKEK</sequence>
<feature type="transmembrane region" description="Helical" evidence="2">
    <location>
        <begin position="44"/>
        <end position="70"/>
    </location>
</feature>
<keyword evidence="2" id="KW-1133">Transmembrane helix</keyword>
<dbReference type="Proteomes" id="UP001290455">
    <property type="component" value="Unassembled WGS sequence"/>
</dbReference>
<organism evidence="3 4">
    <name type="scientific">Robertmurraya mangrovi</name>
    <dbReference type="NCBI Taxonomy" id="3098077"/>
    <lineage>
        <taxon>Bacteria</taxon>
        <taxon>Bacillati</taxon>
        <taxon>Bacillota</taxon>
        <taxon>Bacilli</taxon>
        <taxon>Bacillales</taxon>
        <taxon>Bacillaceae</taxon>
        <taxon>Robertmurraya</taxon>
    </lineage>
</organism>
<gene>
    <name evidence="3" type="ORF">SM124_08805</name>
</gene>
<evidence type="ECO:0000313" key="4">
    <source>
        <dbReference type="Proteomes" id="UP001290455"/>
    </source>
</evidence>
<accession>A0ABU5IXL0</accession>
<keyword evidence="2" id="KW-0812">Transmembrane</keyword>
<keyword evidence="2" id="KW-0472">Membrane</keyword>
<keyword evidence="3" id="KW-0240">DNA-directed RNA polymerase</keyword>